<dbReference type="InterPro" id="IPR036390">
    <property type="entry name" value="WH_DNA-bd_sf"/>
</dbReference>
<dbReference type="GO" id="GO:0003700">
    <property type="term" value="F:DNA-binding transcription factor activity"/>
    <property type="evidence" value="ECO:0007669"/>
    <property type="project" value="TreeGrafter"/>
</dbReference>
<reference evidence="2 3" key="1">
    <citation type="submission" date="2020-06" db="EMBL/GenBank/DDBJ databases">
        <title>Oricola thermophila sp. nov. isolated from a tidal sediments.</title>
        <authorList>
            <person name="Kwon K.K."/>
            <person name="Yang S.-H."/>
            <person name="Park M.-J."/>
        </authorList>
    </citation>
    <scope>NUCLEOTIDE SEQUENCE [LARGE SCALE GENOMIC DNA]</scope>
    <source>
        <strain evidence="2 3">MEBiC13590</strain>
    </source>
</reference>
<sequence length="165" mass="18060">MRLTIRTNLAMRVLMACAVNPGTNITKSDIAEKCNASKNHLGQVIRQLARLGYVRALRGRNGGLVLAMPASDIRVGAVFRLFEADLPFAECFDEKENNCPLIDTCWLKPALKKAVESFYETLDEISLADLVEGNRELEDMLYLPLRRSGGALSGNCIGRSGADAS</sequence>
<dbReference type="InterPro" id="IPR000944">
    <property type="entry name" value="Tscrpt_reg_Rrf2"/>
</dbReference>
<keyword evidence="1" id="KW-0238">DNA-binding</keyword>
<dbReference type="NCBIfam" id="TIGR00738">
    <property type="entry name" value="rrf2_super"/>
    <property type="match status" value="1"/>
</dbReference>
<dbReference type="KEGG" id="orm:HTY61_14950"/>
<evidence type="ECO:0000313" key="3">
    <source>
        <dbReference type="Proteomes" id="UP000509367"/>
    </source>
</evidence>
<dbReference type="InterPro" id="IPR036388">
    <property type="entry name" value="WH-like_DNA-bd_sf"/>
</dbReference>
<keyword evidence="3" id="KW-1185">Reference proteome</keyword>
<accession>A0A6N1VKC9</accession>
<dbReference type="GO" id="GO:0005829">
    <property type="term" value="C:cytosol"/>
    <property type="evidence" value="ECO:0007669"/>
    <property type="project" value="TreeGrafter"/>
</dbReference>
<dbReference type="Gene3D" id="1.10.10.10">
    <property type="entry name" value="Winged helix-like DNA-binding domain superfamily/Winged helix DNA-binding domain"/>
    <property type="match status" value="1"/>
</dbReference>
<gene>
    <name evidence="2" type="ORF">HTY61_14950</name>
</gene>
<dbReference type="SUPFAM" id="SSF46785">
    <property type="entry name" value="Winged helix' DNA-binding domain"/>
    <property type="match status" value="1"/>
</dbReference>
<proteinExistence type="predicted"/>
<dbReference type="EMBL" id="CP054836">
    <property type="protein sequence ID" value="QKV19659.1"/>
    <property type="molecule type" value="Genomic_DNA"/>
</dbReference>
<name>A0A6N1VKC9_9HYPH</name>
<dbReference type="Pfam" id="PF02082">
    <property type="entry name" value="Rrf2"/>
    <property type="match status" value="1"/>
</dbReference>
<dbReference type="Proteomes" id="UP000509367">
    <property type="component" value="Chromosome"/>
</dbReference>
<evidence type="ECO:0000313" key="2">
    <source>
        <dbReference type="EMBL" id="QKV19659.1"/>
    </source>
</evidence>
<dbReference type="PANTHER" id="PTHR33221">
    <property type="entry name" value="WINGED HELIX-TURN-HELIX TRANSCRIPTIONAL REGULATOR, RRF2 FAMILY"/>
    <property type="match status" value="1"/>
</dbReference>
<organism evidence="2 3">
    <name type="scientific">Oricola thermophila</name>
    <dbReference type="NCBI Taxonomy" id="2742145"/>
    <lineage>
        <taxon>Bacteria</taxon>
        <taxon>Pseudomonadati</taxon>
        <taxon>Pseudomonadota</taxon>
        <taxon>Alphaproteobacteria</taxon>
        <taxon>Hyphomicrobiales</taxon>
        <taxon>Ahrensiaceae</taxon>
        <taxon>Oricola</taxon>
    </lineage>
</organism>
<dbReference type="AlphaFoldDB" id="A0A6N1VKC9"/>
<protein>
    <submittedName>
        <fullName evidence="2">Rrf2 family transcriptional regulator</fullName>
    </submittedName>
</protein>
<dbReference type="GO" id="GO:0003677">
    <property type="term" value="F:DNA binding"/>
    <property type="evidence" value="ECO:0007669"/>
    <property type="project" value="UniProtKB-KW"/>
</dbReference>
<dbReference type="PANTHER" id="PTHR33221:SF4">
    <property type="entry name" value="HTH-TYPE TRANSCRIPTIONAL REPRESSOR NSRR"/>
    <property type="match status" value="1"/>
</dbReference>
<dbReference type="PROSITE" id="PS51197">
    <property type="entry name" value="HTH_RRF2_2"/>
    <property type="match status" value="1"/>
</dbReference>
<evidence type="ECO:0000256" key="1">
    <source>
        <dbReference type="ARBA" id="ARBA00023125"/>
    </source>
</evidence>